<accession>A0A9P6CGR8</accession>
<dbReference type="OrthoDB" id="3067792at2759"/>
<protein>
    <submittedName>
        <fullName evidence="1">Uncharacterized protein</fullName>
    </submittedName>
</protein>
<evidence type="ECO:0000313" key="2">
    <source>
        <dbReference type="Proteomes" id="UP000807353"/>
    </source>
</evidence>
<reference evidence="1" key="1">
    <citation type="submission" date="2020-11" db="EMBL/GenBank/DDBJ databases">
        <authorList>
            <consortium name="DOE Joint Genome Institute"/>
            <person name="Ahrendt S."/>
            <person name="Riley R."/>
            <person name="Andreopoulos W."/>
            <person name="Labutti K."/>
            <person name="Pangilinan J."/>
            <person name="Ruiz-Duenas F.J."/>
            <person name="Barrasa J.M."/>
            <person name="Sanchez-Garcia M."/>
            <person name="Camarero S."/>
            <person name="Miyauchi S."/>
            <person name="Serrano A."/>
            <person name="Linde D."/>
            <person name="Babiker R."/>
            <person name="Drula E."/>
            <person name="Ayuso-Fernandez I."/>
            <person name="Pacheco R."/>
            <person name="Padilla G."/>
            <person name="Ferreira P."/>
            <person name="Barriuso J."/>
            <person name="Kellner H."/>
            <person name="Castanera R."/>
            <person name="Alfaro M."/>
            <person name="Ramirez L."/>
            <person name="Pisabarro A.G."/>
            <person name="Kuo A."/>
            <person name="Tritt A."/>
            <person name="Lipzen A."/>
            <person name="He G."/>
            <person name="Yan M."/>
            <person name="Ng V."/>
            <person name="Cullen D."/>
            <person name="Martin F."/>
            <person name="Rosso M.-N."/>
            <person name="Henrissat B."/>
            <person name="Hibbett D."/>
            <person name="Martinez A.T."/>
            <person name="Grigoriev I.V."/>
        </authorList>
    </citation>
    <scope>NUCLEOTIDE SEQUENCE</scope>
    <source>
        <strain evidence="1">CBS 247.69</strain>
    </source>
</reference>
<name>A0A9P6CGR8_9AGAR</name>
<comment type="caution">
    <text evidence="1">The sequence shown here is derived from an EMBL/GenBank/DDBJ whole genome shotgun (WGS) entry which is preliminary data.</text>
</comment>
<gene>
    <name evidence="1" type="ORF">BDZ94DRAFT_1323305</name>
</gene>
<dbReference type="Proteomes" id="UP000807353">
    <property type="component" value="Unassembled WGS sequence"/>
</dbReference>
<organism evidence="1 2">
    <name type="scientific">Collybia nuda</name>
    <dbReference type="NCBI Taxonomy" id="64659"/>
    <lineage>
        <taxon>Eukaryota</taxon>
        <taxon>Fungi</taxon>
        <taxon>Dikarya</taxon>
        <taxon>Basidiomycota</taxon>
        <taxon>Agaricomycotina</taxon>
        <taxon>Agaricomycetes</taxon>
        <taxon>Agaricomycetidae</taxon>
        <taxon>Agaricales</taxon>
        <taxon>Tricholomatineae</taxon>
        <taxon>Clitocybaceae</taxon>
        <taxon>Collybia</taxon>
    </lineage>
</organism>
<evidence type="ECO:0000313" key="1">
    <source>
        <dbReference type="EMBL" id="KAF9461530.1"/>
    </source>
</evidence>
<dbReference type="EMBL" id="MU150283">
    <property type="protein sequence ID" value="KAF9461530.1"/>
    <property type="molecule type" value="Genomic_DNA"/>
</dbReference>
<proteinExistence type="predicted"/>
<dbReference type="AlphaFoldDB" id="A0A9P6CGR8"/>
<sequence>MGVRLPSTFYACLRQAEKPSQSLHVGWLHRGRLDVLRIWGQSIRAIHKGTSGDGIDPRSNLATISTLRRENLQSRDFIDTKEKLSSLVRIQKYKDDGSLSRRVLCQLKPYLTPPLESGGFLYFHIPQGKPSITGELRFRVTPTSNPDSFDKGYDLTRPDGFYWRIQLLAMPVHMRHLVVRDQLIPPLVAAECERYDVTKTHVWRKPILHYLEQPFFLDFQARILSLRPAHNGEILKINIHNPARDLRLSRYPAPYKGSAVARFELSTLPEHAGANRVVIRIVKLLQPVELLIPDYDGYIEQPEEGSLLATRDSAGELRPRTLDPWRNEVGSVGLNVFFPGEHDLRRRNNRVISSLDPGRIQASDVLHLVESQRELIISVQTDTPTKVPLRIPRLPLDHPDRRVRNSYGFLYYHKPSNLPETAGELRLRLTPTPDPSSFAQGQDLKDLDGGVWNLPLLRLASDSQFEPLCQKLIQDQIVTSSLLMHCRELMASSRSVVQHPISTPFIHALDQPFELNFSRNFFRIFIVGRNKIGRLIIKRPRYIDQNGERLTGKAWVQFEMSPFVKDDGKKLALALRMLELMDPNESASSSQPDQSYIQSFTSGPLVSQLNNVGETTAFQVRVNRPSALRLLLSED</sequence>
<keyword evidence="2" id="KW-1185">Reference proteome</keyword>